<feature type="domain" description="EAL" evidence="8">
    <location>
        <begin position="1237"/>
        <end position="1492"/>
    </location>
</feature>
<keyword evidence="3" id="KW-0175">Coiled coil</keyword>
<evidence type="ECO:0000259" key="6">
    <source>
        <dbReference type="PROSITE" id="PS50122"/>
    </source>
</evidence>
<dbReference type="CDD" id="cd16434">
    <property type="entry name" value="CheB-CheR_fusion"/>
    <property type="match status" value="1"/>
</dbReference>
<dbReference type="InterPro" id="IPR035919">
    <property type="entry name" value="EAL_sf"/>
</dbReference>
<dbReference type="SUPFAM" id="SSF55785">
    <property type="entry name" value="PYP-like sensor domain (PAS domain)"/>
    <property type="match status" value="3"/>
</dbReference>
<dbReference type="SMART" id="SM00138">
    <property type="entry name" value="MeTrc"/>
    <property type="match status" value="1"/>
</dbReference>
<proteinExistence type="predicted"/>
<dbReference type="SUPFAM" id="SSF47757">
    <property type="entry name" value="Chemotaxis receptor methyltransferase CheR, N-terminal domain"/>
    <property type="match status" value="1"/>
</dbReference>
<keyword evidence="2" id="KW-0378">Hydrolase</keyword>
<evidence type="ECO:0000313" key="11">
    <source>
        <dbReference type="Proteomes" id="UP000325302"/>
    </source>
</evidence>
<dbReference type="CDD" id="cd01949">
    <property type="entry name" value="GGDEF"/>
    <property type="match status" value="1"/>
</dbReference>
<dbReference type="InterPro" id="IPR001633">
    <property type="entry name" value="EAL_dom"/>
</dbReference>
<organism evidence="10 11">
    <name type="scientific">Nitrincola tapanii</name>
    <dbReference type="NCBI Taxonomy" id="1708751"/>
    <lineage>
        <taxon>Bacteria</taxon>
        <taxon>Pseudomonadati</taxon>
        <taxon>Pseudomonadota</taxon>
        <taxon>Gammaproteobacteria</taxon>
        <taxon>Oceanospirillales</taxon>
        <taxon>Oceanospirillaceae</taxon>
        <taxon>Nitrincola</taxon>
    </lineage>
</organism>
<dbReference type="InterPro" id="IPR000673">
    <property type="entry name" value="Sig_transdc_resp-reg_Me-estase"/>
</dbReference>
<dbReference type="PROSITE" id="PS50113">
    <property type="entry name" value="PAC"/>
    <property type="match status" value="2"/>
</dbReference>
<feature type="domain" description="PAC" evidence="5">
    <location>
        <begin position="766"/>
        <end position="816"/>
    </location>
</feature>
<dbReference type="PROSITE" id="PS50112">
    <property type="entry name" value="PAS"/>
    <property type="match status" value="1"/>
</dbReference>
<dbReference type="Gene3D" id="3.20.20.450">
    <property type="entry name" value="EAL domain"/>
    <property type="match status" value="1"/>
</dbReference>
<feature type="domain" description="PAC" evidence="5">
    <location>
        <begin position="1012"/>
        <end position="1064"/>
    </location>
</feature>
<dbReference type="SMART" id="SM00086">
    <property type="entry name" value="PAC"/>
    <property type="match status" value="2"/>
</dbReference>
<dbReference type="InterPro" id="IPR000160">
    <property type="entry name" value="GGDEF_dom"/>
</dbReference>
<evidence type="ECO:0000256" key="1">
    <source>
        <dbReference type="ARBA" id="ARBA00001946"/>
    </source>
</evidence>
<dbReference type="GO" id="GO:0008984">
    <property type="term" value="F:protein-glutamate methylesterase activity"/>
    <property type="evidence" value="ECO:0007669"/>
    <property type="project" value="InterPro"/>
</dbReference>
<dbReference type="PROSITE" id="PS50122">
    <property type="entry name" value="CHEB"/>
    <property type="match status" value="1"/>
</dbReference>
<dbReference type="OrthoDB" id="9816309at2"/>
<comment type="cofactor">
    <cofactor evidence="1">
        <name>Mg(2+)</name>
        <dbReference type="ChEBI" id="CHEBI:18420"/>
    </cofactor>
</comment>
<dbReference type="SUPFAM" id="SSF141868">
    <property type="entry name" value="EAL domain-like"/>
    <property type="match status" value="1"/>
</dbReference>
<feature type="coiled-coil region" evidence="3">
    <location>
        <begin position="621"/>
        <end position="700"/>
    </location>
</feature>
<dbReference type="InterPro" id="IPR000700">
    <property type="entry name" value="PAS-assoc_C"/>
</dbReference>
<dbReference type="Pfam" id="PF00990">
    <property type="entry name" value="GGDEF"/>
    <property type="match status" value="1"/>
</dbReference>
<keyword evidence="11" id="KW-1185">Reference proteome</keyword>
<dbReference type="Gene3D" id="3.40.50.150">
    <property type="entry name" value="Vaccinia Virus protein VP39"/>
    <property type="match status" value="1"/>
</dbReference>
<dbReference type="PANTHER" id="PTHR44757:SF2">
    <property type="entry name" value="BIOFILM ARCHITECTURE MAINTENANCE PROTEIN MBAA"/>
    <property type="match status" value="1"/>
</dbReference>
<dbReference type="FunFam" id="3.30.70.270:FF:000001">
    <property type="entry name" value="Diguanylate cyclase domain protein"/>
    <property type="match status" value="1"/>
</dbReference>
<protein>
    <submittedName>
        <fullName evidence="10">EAL domain-containing protein</fullName>
    </submittedName>
</protein>
<evidence type="ECO:0000259" key="4">
    <source>
        <dbReference type="PROSITE" id="PS50112"/>
    </source>
</evidence>
<feature type="domain" description="GGDEF" evidence="9">
    <location>
        <begin position="1096"/>
        <end position="1228"/>
    </location>
</feature>
<dbReference type="InterPro" id="IPR000014">
    <property type="entry name" value="PAS"/>
</dbReference>
<dbReference type="Proteomes" id="UP000325302">
    <property type="component" value="Unassembled WGS sequence"/>
</dbReference>
<dbReference type="InterPro" id="IPR043128">
    <property type="entry name" value="Rev_trsase/Diguanyl_cyclase"/>
</dbReference>
<feature type="domain" description="PAS" evidence="4">
    <location>
        <begin position="938"/>
        <end position="984"/>
    </location>
</feature>
<gene>
    <name evidence="10" type="ORF">E1H14_04300</name>
</gene>
<dbReference type="InterPro" id="IPR052155">
    <property type="entry name" value="Biofilm_reg_signaling"/>
</dbReference>
<dbReference type="Pfam" id="PF13426">
    <property type="entry name" value="PAS_9"/>
    <property type="match status" value="1"/>
</dbReference>
<feature type="domain" description="CheB-type methylesterase" evidence="6">
    <location>
        <begin position="7"/>
        <end position="196"/>
    </location>
</feature>
<dbReference type="InterPro" id="IPR035909">
    <property type="entry name" value="CheB_C"/>
</dbReference>
<dbReference type="Pfam" id="PF01339">
    <property type="entry name" value="CheB_methylest"/>
    <property type="match status" value="1"/>
</dbReference>
<dbReference type="InterPro" id="IPR029787">
    <property type="entry name" value="Nucleotide_cyclase"/>
</dbReference>
<dbReference type="PROSITE" id="PS50883">
    <property type="entry name" value="EAL"/>
    <property type="match status" value="1"/>
</dbReference>
<keyword evidence="2" id="KW-0145">Chemotaxis</keyword>
<dbReference type="Pfam" id="PF03705">
    <property type="entry name" value="CheR_N"/>
    <property type="match status" value="1"/>
</dbReference>
<dbReference type="InterPro" id="IPR029063">
    <property type="entry name" value="SAM-dependent_MTases_sf"/>
</dbReference>
<dbReference type="NCBIfam" id="TIGR00254">
    <property type="entry name" value="GGDEF"/>
    <property type="match status" value="1"/>
</dbReference>
<dbReference type="GO" id="GO:0006935">
    <property type="term" value="P:chemotaxis"/>
    <property type="evidence" value="ECO:0007669"/>
    <property type="project" value="UniProtKB-UniRule"/>
</dbReference>
<dbReference type="SMART" id="SM00052">
    <property type="entry name" value="EAL"/>
    <property type="match status" value="1"/>
</dbReference>
<dbReference type="SUPFAM" id="SSF55073">
    <property type="entry name" value="Nucleotide cyclase"/>
    <property type="match status" value="1"/>
</dbReference>
<evidence type="ECO:0000256" key="2">
    <source>
        <dbReference type="PROSITE-ProRule" id="PRU00050"/>
    </source>
</evidence>
<evidence type="ECO:0000313" key="10">
    <source>
        <dbReference type="EMBL" id="KAA0875916.1"/>
    </source>
</evidence>
<dbReference type="InterPro" id="IPR001610">
    <property type="entry name" value="PAC"/>
</dbReference>
<feature type="domain" description="CheR-type methyltransferase" evidence="7">
    <location>
        <begin position="196"/>
        <end position="477"/>
    </location>
</feature>
<dbReference type="Gene3D" id="3.30.450.20">
    <property type="entry name" value="PAS domain"/>
    <property type="match status" value="3"/>
</dbReference>
<dbReference type="SUPFAM" id="SSF52738">
    <property type="entry name" value="Methylesterase CheB, C-terminal domain"/>
    <property type="match status" value="1"/>
</dbReference>
<dbReference type="Gene3D" id="3.30.70.270">
    <property type="match status" value="1"/>
</dbReference>
<dbReference type="RefSeq" id="WP_149390219.1">
    <property type="nucleotide sequence ID" value="NZ_SMRS01000002.1"/>
</dbReference>
<dbReference type="SMART" id="SM00267">
    <property type="entry name" value="GGDEF"/>
    <property type="match status" value="1"/>
</dbReference>
<dbReference type="NCBIfam" id="TIGR00229">
    <property type="entry name" value="sensory_box"/>
    <property type="match status" value="2"/>
</dbReference>
<dbReference type="SMART" id="SM00091">
    <property type="entry name" value="PAS"/>
    <property type="match status" value="4"/>
</dbReference>
<dbReference type="Pfam" id="PF01739">
    <property type="entry name" value="CheR"/>
    <property type="match status" value="1"/>
</dbReference>
<evidence type="ECO:0000259" key="7">
    <source>
        <dbReference type="PROSITE" id="PS50123"/>
    </source>
</evidence>
<evidence type="ECO:0000259" key="5">
    <source>
        <dbReference type="PROSITE" id="PS50113"/>
    </source>
</evidence>
<dbReference type="InterPro" id="IPR000780">
    <property type="entry name" value="CheR_MeTrfase"/>
</dbReference>
<dbReference type="GO" id="GO:0000156">
    <property type="term" value="F:phosphorelay response regulator activity"/>
    <property type="evidence" value="ECO:0007669"/>
    <property type="project" value="InterPro"/>
</dbReference>
<dbReference type="CDD" id="cd00130">
    <property type="entry name" value="PAS"/>
    <property type="match status" value="2"/>
</dbReference>
<dbReference type="GO" id="GO:0008757">
    <property type="term" value="F:S-adenosylmethionine-dependent methyltransferase activity"/>
    <property type="evidence" value="ECO:0007669"/>
    <property type="project" value="InterPro"/>
</dbReference>
<dbReference type="Pfam" id="PF08448">
    <property type="entry name" value="PAS_4"/>
    <property type="match status" value="1"/>
</dbReference>
<name>A0A5A9W572_9GAMM</name>
<dbReference type="PROSITE" id="PS50123">
    <property type="entry name" value="CHER"/>
    <property type="match status" value="1"/>
</dbReference>
<dbReference type="InterPro" id="IPR022641">
    <property type="entry name" value="CheR_N"/>
</dbReference>
<dbReference type="PANTHER" id="PTHR44757">
    <property type="entry name" value="DIGUANYLATE CYCLASE DGCP"/>
    <property type="match status" value="1"/>
</dbReference>
<dbReference type="GO" id="GO:0005737">
    <property type="term" value="C:cytoplasm"/>
    <property type="evidence" value="ECO:0007669"/>
    <property type="project" value="InterPro"/>
</dbReference>
<evidence type="ECO:0000259" key="9">
    <source>
        <dbReference type="PROSITE" id="PS50887"/>
    </source>
</evidence>
<sequence>MSAEQGRSHGVTLVGIGASAGGLEALTRLVTALAPASHLSFVILQHLSPSHRSMMAEILSRETTLDVVDLEDGTLPRAGVIYVVPSSFNAGLRNECLHLYPAEPERVPKPSINEFFISLAAEKGEAAIGIVLSGTGSDGTAGLRAIQAAGGITIAQTPESAKYRGMPESAIEAGVADFVMSPEEMAARLPALVPERQEDLEPVAESTVKQLLNLLKERCQVDFSGYKAGTLARRIRRRVVATNHQETQAYLRWVESHPEELELLSRDILISVTSFFRDKEAFLALKEKIKEICEARREDEEIRVWVAGCASGEEAYSIAILFAEVLGERVMYQPVQIFATDIDEDALNTARRGLYPAAALAALVPERLQKFFRPVHKHYEVSKRLRDMIVFARHNLVDDPPFLRLDLITCRNVLIYFDNSLQTRVFQRFHFALRDPGFLFLGRSESVAQAEHLFLAENRRERLFRKQGASVVMPALTPRTKIPISIGRQRQDHLKILLSALTEHLNATLALCDSQGRILHTAGQVDRFFKFPLGTTETTIVEVILEPFRGELLALLQRCNKSRTLQQGRPRVFDEHQCQLLVMPVTHLAESANVVMISDLLINHRPLVTSEAVQVAPSEMAEELTATREHLQALIEELATANEEMQSLNEEAQASNEELQATNEELEAANEELQATNEELVSLNEEMNVKTTELSQLTAEYAHLYDSLEFPILVFDNDGCLRRFNAPAARRFNLRPTAVMQHIERLRLPEYLKPVRDLMQYVISHGDREEQLLSVEGRSLQLTVTPGLDDQDRIQSLVVTLVDITEISQAQSALKESQAQLNTLMENSTVLMAMKDMAGRYLFANRRFIEAFNLDPKAYLGLSDFELFPESFAGSLWTRDLEAMRTGVMAEAEHIWDSPNNHRVFRTVHQVLRNCAGHPSVIITESEDITRRKHAEDQLRIAARVFEHSGEAIAVTDAQGVIQSINEAFTQITGYEPEDAMGQSVGRLLKSGRHSQDFYEKMWLDLNQRGYWQGEIWNRRKNGEIYPEWLTINRVDDEAGCVEYFVAVFSDITNLKESQRKVEFLATHDTLTHLPNRNLFQDRLGYSIAQARRHNSQLALLFLDLDNFKAINDTLGHDAGDELLVEAANRLRQVVRDVDTVARLGGDEFTVILTDCNVEDAEFIAMRILHEMTRSFQVQERKVFVSASIGAAFYPDDAEDSVGLLKAADTAMYRAKDDGRNRLQLFKPEHRVQLLKQAAIESALHEALLHEELYLVYQPKFDAQHPEQIVGAEALLRWQDKTLGFVSPADFIPVAEKSGLILGVGRLVKRLLVRQLTQWRSQGLLCPPIAMNVSAQSFRESDFIERLQFLLESNGLNRGDVQLEITESSLMTSGSEEGLDLSKLKEQGIELSIDDFGTGYSSLSYLKRLPLAELKIDKSFVDGLGVDESDEAIARAILGMAKALGLRTVAEGVETQQQLAWLQEAGCNHIQGYLLSKPLSVEEFAQLLKTAQLAGKG</sequence>
<dbReference type="CDD" id="cd01948">
    <property type="entry name" value="EAL"/>
    <property type="match status" value="1"/>
</dbReference>
<comment type="caution">
    <text evidence="10">The sequence shown here is derived from an EMBL/GenBank/DDBJ whole genome shotgun (WGS) entry which is preliminary data.</text>
</comment>
<dbReference type="PROSITE" id="PS50887">
    <property type="entry name" value="GGDEF"/>
    <property type="match status" value="1"/>
</dbReference>
<dbReference type="PRINTS" id="PR00996">
    <property type="entry name" value="CHERMTFRASE"/>
</dbReference>
<dbReference type="InterPro" id="IPR013656">
    <property type="entry name" value="PAS_4"/>
</dbReference>
<dbReference type="Pfam" id="PF00563">
    <property type="entry name" value="EAL"/>
    <property type="match status" value="1"/>
</dbReference>
<feature type="active site" evidence="2">
    <location>
        <position position="19"/>
    </location>
</feature>
<evidence type="ECO:0000259" key="8">
    <source>
        <dbReference type="PROSITE" id="PS50883"/>
    </source>
</evidence>
<dbReference type="Pfam" id="PF13596">
    <property type="entry name" value="PAS_10"/>
    <property type="match status" value="1"/>
</dbReference>
<dbReference type="InterPro" id="IPR022642">
    <property type="entry name" value="CheR_C"/>
</dbReference>
<dbReference type="SUPFAM" id="SSF53335">
    <property type="entry name" value="S-adenosyl-L-methionine-dependent methyltransferases"/>
    <property type="match status" value="1"/>
</dbReference>
<evidence type="ECO:0000256" key="3">
    <source>
        <dbReference type="SAM" id="Coils"/>
    </source>
</evidence>
<dbReference type="InterPro" id="IPR035965">
    <property type="entry name" value="PAS-like_dom_sf"/>
</dbReference>
<reference evidence="10 11" key="1">
    <citation type="submission" date="2019-03" db="EMBL/GenBank/DDBJ databases">
        <title>Nitrincola sp. nov. isolated from an Indian soda lake.</title>
        <authorList>
            <person name="Joshi A."/>
            <person name="Thite S.V."/>
            <person name="Joseph N."/>
            <person name="Dhotre D."/>
            <person name="Moorthy M."/>
            <person name="Shouche Y.S."/>
        </authorList>
    </citation>
    <scope>NUCLEOTIDE SEQUENCE [LARGE SCALE GENOMIC DNA]</scope>
    <source>
        <strain evidence="10 11">MEB193</strain>
    </source>
</reference>
<dbReference type="Gene3D" id="3.40.50.180">
    <property type="entry name" value="Methylesterase CheB, C-terminal domain"/>
    <property type="match status" value="1"/>
</dbReference>
<accession>A0A5A9W572</accession>
<dbReference type="EMBL" id="SMRS01000002">
    <property type="protein sequence ID" value="KAA0875916.1"/>
    <property type="molecule type" value="Genomic_DNA"/>
</dbReference>
<feature type="active site" evidence="2">
    <location>
        <position position="46"/>
    </location>
</feature>
<feature type="active site" evidence="2">
    <location>
        <position position="138"/>
    </location>
</feature>
<dbReference type="CDD" id="cd02440">
    <property type="entry name" value="AdoMet_MTases"/>
    <property type="match status" value="1"/>
</dbReference>